<accession>A0ABR9PTU9</accession>
<feature type="region of interest" description="Disordered" evidence="6">
    <location>
        <begin position="1"/>
        <end position="27"/>
    </location>
</feature>
<keyword evidence="2 5" id="KW-0547">Nucleotide-binding</keyword>
<feature type="binding site" evidence="5">
    <location>
        <position position="66"/>
    </location>
    <ligand>
        <name>ATP</name>
        <dbReference type="ChEBI" id="CHEBI:30616"/>
    </ligand>
</feature>
<evidence type="ECO:0000256" key="1">
    <source>
        <dbReference type="ARBA" id="ARBA00022679"/>
    </source>
</evidence>
<evidence type="ECO:0000256" key="6">
    <source>
        <dbReference type="SAM" id="MobiDB-lite"/>
    </source>
</evidence>
<evidence type="ECO:0000256" key="4">
    <source>
        <dbReference type="ARBA" id="ARBA00022840"/>
    </source>
</evidence>
<dbReference type="EMBL" id="JAAIYO010000007">
    <property type="protein sequence ID" value="MBE4751289.1"/>
    <property type="molecule type" value="Genomic_DNA"/>
</dbReference>
<feature type="region of interest" description="Disordered" evidence="6">
    <location>
        <begin position="284"/>
        <end position="331"/>
    </location>
</feature>
<sequence length="618" mass="66954">MKTRRLPDADAHRTRTEPELPTAPSVDPLVSTQLGEFLIEERIGAGGMGVVYRAVHPLIGKQAAVKVLRAELMSPEQEQRLLIEARTVNAIRHPGILDVFNFGRLPDGRPYIVMELLQGRALSDVLHAQGRLDVATTVRMLDQMLSALGAAHRAGVVHRDLKPANVFLVELPDAEPTLKLVDFGIAKVLQSREGLTLADGSVLGTPDFMAPEQIRGGTVGPATDLYALGVLAFQMLTGEKPFQGENVQVMFAHVEQPAPRASSRVKGLPPALDALVLQLMEKDPARRPASAEEVRQQLRGLSKKTPAEASPPPGPTRQEGEAPTSPSTPRPALLTKLLAKRQNRVPLAAMGAVALGLLGTGLWALTRTPEAPPELARPLPMPPAPVVEPRPTSPPNPPSPQEPPEEVAPVPTTTAEALQDDTEARDEADPVPGTEAKSTGLPPLPLGSPSEKRVARRLSGLFKHLRARAKDVDAEGELRGRLVQQYRAAVDASEPERARIHLALDAWEKELTERIARHDAPPPTVVMPALPKHPPLVLPPLPALPRGTTAEQRLAQRLDRLVAELRRRTQGQDVAPDLTRQLVKLYGSAAGEQTATQRMEVNQALDAWQEQLKARFSK</sequence>
<dbReference type="GO" id="GO:0004674">
    <property type="term" value="F:protein serine/threonine kinase activity"/>
    <property type="evidence" value="ECO:0007669"/>
    <property type="project" value="UniProtKB-KW"/>
</dbReference>
<dbReference type="PANTHER" id="PTHR43289:SF34">
    <property type="entry name" value="SERINE_THREONINE-PROTEIN KINASE YBDM-RELATED"/>
    <property type="match status" value="1"/>
</dbReference>
<feature type="compositionally biased region" description="Basic and acidic residues" evidence="6">
    <location>
        <begin position="1"/>
        <end position="18"/>
    </location>
</feature>
<dbReference type="CDD" id="cd14014">
    <property type="entry name" value="STKc_PknB_like"/>
    <property type="match status" value="1"/>
</dbReference>
<keyword evidence="8" id="KW-0723">Serine/threonine-protein kinase</keyword>
<dbReference type="InterPro" id="IPR000719">
    <property type="entry name" value="Prot_kinase_dom"/>
</dbReference>
<dbReference type="PANTHER" id="PTHR43289">
    <property type="entry name" value="MITOGEN-ACTIVATED PROTEIN KINASE KINASE KINASE 20-RELATED"/>
    <property type="match status" value="1"/>
</dbReference>
<evidence type="ECO:0000259" key="7">
    <source>
        <dbReference type="PROSITE" id="PS50011"/>
    </source>
</evidence>
<proteinExistence type="predicted"/>
<dbReference type="PROSITE" id="PS00108">
    <property type="entry name" value="PROTEIN_KINASE_ST"/>
    <property type="match status" value="1"/>
</dbReference>
<gene>
    <name evidence="8" type="ORF">G4177_24230</name>
</gene>
<dbReference type="InterPro" id="IPR017441">
    <property type="entry name" value="Protein_kinase_ATP_BS"/>
</dbReference>
<organism evidence="8 9">
    <name type="scientific">Corallococcus soli</name>
    <dbReference type="NCBI Taxonomy" id="2710757"/>
    <lineage>
        <taxon>Bacteria</taxon>
        <taxon>Pseudomonadati</taxon>
        <taxon>Myxococcota</taxon>
        <taxon>Myxococcia</taxon>
        <taxon>Myxococcales</taxon>
        <taxon>Cystobacterineae</taxon>
        <taxon>Myxococcaceae</taxon>
        <taxon>Corallococcus</taxon>
    </lineage>
</organism>
<protein>
    <submittedName>
        <fullName evidence="8">Serine/threonine protein kinase</fullName>
    </submittedName>
</protein>
<evidence type="ECO:0000313" key="8">
    <source>
        <dbReference type="EMBL" id="MBE4751289.1"/>
    </source>
</evidence>
<feature type="compositionally biased region" description="Low complexity" evidence="6">
    <location>
        <begin position="407"/>
        <end position="417"/>
    </location>
</feature>
<keyword evidence="3 8" id="KW-0418">Kinase</keyword>
<keyword evidence="1" id="KW-0808">Transferase</keyword>
<name>A0ABR9PTU9_9BACT</name>
<dbReference type="Gene3D" id="3.30.200.20">
    <property type="entry name" value="Phosphorylase Kinase, domain 1"/>
    <property type="match status" value="1"/>
</dbReference>
<dbReference type="Gene3D" id="1.10.510.10">
    <property type="entry name" value="Transferase(Phosphotransferase) domain 1"/>
    <property type="match status" value="1"/>
</dbReference>
<dbReference type="Proteomes" id="UP001516472">
    <property type="component" value="Unassembled WGS sequence"/>
</dbReference>
<comment type="caution">
    <text evidence="8">The sequence shown here is derived from an EMBL/GenBank/DDBJ whole genome shotgun (WGS) entry which is preliminary data.</text>
</comment>
<evidence type="ECO:0000256" key="5">
    <source>
        <dbReference type="PROSITE-ProRule" id="PRU10141"/>
    </source>
</evidence>
<feature type="domain" description="Protein kinase" evidence="7">
    <location>
        <begin position="37"/>
        <end position="299"/>
    </location>
</feature>
<feature type="compositionally biased region" description="Basic and acidic residues" evidence="6">
    <location>
        <begin position="284"/>
        <end position="296"/>
    </location>
</feature>
<dbReference type="PROSITE" id="PS00107">
    <property type="entry name" value="PROTEIN_KINASE_ATP"/>
    <property type="match status" value="1"/>
</dbReference>
<dbReference type="SMART" id="SM00220">
    <property type="entry name" value="S_TKc"/>
    <property type="match status" value="1"/>
</dbReference>
<dbReference type="InterPro" id="IPR008271">
    <property type="entry name" value="Ser/Thr_kinase_AS"/>
</dbReference>
<dbReference type="SUPFAM" id="SSF56112">
    <property type="entry name" value="Protein kinase-like (PK-like)"/>
    <property type="match status" value="1"/>
</dbReference>
<evidence type="ECO:0000256" key="2">
    <source>
        <dbReference type="ARBA" id="ARBA00022741"/>
    </source>
</evidence>
<evidence type="ECO:0000313" key="9">
    <source>
        <dbReference type="Proteomes" id="UP001516472"/>
    </source>
</evidence>
<evidence type="ECO:0000256" key="3">
    <source>
        <dbReference type="ARBA" id="ARBA00022777"/>
    </source>
</evidence>
<feature type="compositionally biased region" description="Pro residues" evidence="6">
    <location>
        <begin position="379"/>
        <end position="402"/>
    </location>
</feature>
<dbReference type="InterPro" id="IPR011009">
    <property type="entry name" value="Kinase-like_dom_sf"/>
</dbReference>
<dbReference type="Pfam" id="PF00069">
    <property type="entry name" value="Pkinase"/>
    <property type="match status" value="1"/>
</dbReference>
<dbReference type="RefSeq" id="WP_193428481.1">
    <property type="nucleotide sequence ID" value="NZ_CBCSIP010000036.1"/>
</dbReference>
<keyword evidence="9" id="KW-1185">Reference proteome</keyword>
<keyword evidence="4 5" id="KW-0067">ATP-binding</keyword>
<dbReference type="PROSITE" id="PS50011">
    <property type="entry name" value="PROTEIN_KINASE_DOM"/>
    <property type="match status" value="1"/>
</dbReference>
<reference evidence="8 9" key="1">
    <citation type="submission" date="2020-02" db="EMBL/GenBank/DDBJ databases">
        <authorList>
            <person name="Babadi Z.K."/>
            <person name="Risdian C."/>
            <person name="Ebrahimipour G.H."/>
            <person name="Wink J."/>
        </authorList>
    </citation>
    <scope>NUCLEOTIDE SEQUENCE [LARGE SCALE GENOMIC DNA]</scope>
    <source>
        <strain evidence="8 9">ZKHCc1 1396</strain>
    </source>
</reference>
<feature type="region of interest" description="Disordered" evidence="6">
    <location>
        <begin position="372"/>
        <end position="452"/>
    </location>
</feature>